<dbReference type="PANTHER" id="PTHR42724:SF1">
    <property type="entry name" value="TETRAACYLDISACCHARIDE 4'-KINASE, MITOCHONDRIAL-RELATED"/>
    <property type="match status" value="1"/>
</dbReference>
<name>A0A7W6EAL2_9RHOB</name>
<keyword evidence="6 13" id="KW-0441">Lipid A biosynthesis</keyword>
<keyword evidence="11 13" id="KW-0443">Lipid metabolism</keyword>
<keyword evidence="8 13" id="KW-0547">Nucleotide-binding</keyword>
<accession>A0A7W6EAL2</accession>
<organism evidence="14 15">
    <name type="scientific">Sulfitobacter undariae</name>
    <dbReference type="NCBI Taxonomy" id="1563671"/>
    <lineage>
        <taxon>Bacteria</taxon>
        <taxon>Pseudomonadati</taxon>
        <taxon>Pseudomonadota</taxon>
        <taxon>Alphaproteobacteria</taxon>
        <taxon>Rhodobacterales</taxon>
        <taxon>Roseobacteraceae</taxon>
        <taxon>Sulfitobacter</taxon>
    </lineage>
</organism>
<evidence type="ECO:0000256" key="1">
    <source>
        <dbReference type="ARBA" id="ARBA00002274"/>
    </source>
</evidence>
<dbReference type="GO" id="GO:0005524">
    <property type="term" value="F:ATP binding"/>
    <property type="evidence" value="ECO:0007669"/>
    <property type="project" value="UniProtKB-UniRule"/>
</dbReference>
<dbReference type="InterPro" id="IPR003758">
    <property type="entry name" value="LpxK"/>
</dbReference>
<evidence type="ECO:0000256" key="3">
    <source>
        <dbReference type="ARBA" id="ARBA00012071"/>
    </source>
</evidence>
<dbReference type="GO" id="GO:0009245">
    <property type="term" value="P:lipid A biosynthetic process"/>
    <property type="evidence" value="ECO:0007669"/>
    <property type="project" value="UniProtKB-UniRule"/>
</dbReference>
<evidence type="ECO:0000256" key="13">
    <source>
        <dbReference type="HAMAP-Rule" id="MF_00409"/>
    </source>
</evidence>
<evidence type="ECO:0000256" key="10">
    <source>
        <dbReference type="ARBA" id="ARBA00022840"/>
    </source>
</evidence>
<evidence type="ECO:0000256" key="12">
    <source>
        <dbReference type="ARBA" id="ARBA00029757"/>
    </source>
</evidence>
<dbReference type="PANTHER" id="PTHR42724">
    <property type="entry name" value="TETRAACYLDISACCHARIDE 4'-KINASE"/>
    <property type="match status" value="1"/>
</dbReference>
<keyword evidence="9 13" id="KW-0418">Kinase</keyword>
<evidence type="ECO:0000256" key="2">
    <source>
        <dbReference type="ARBA" id="ARBA00004870"/>
    </source>
</evidence>
<keyword evidence="7 13" id="KW-0808">Transferase</keyword>
<dbReference type="SUPFAM" id="SSF52540">
    <property type="entry name" value="P-loop containing nucleoside triphosphate hydrolases"/>
    <property type="match status" value="1"/>
</dbReference>
<comment type="catalytic activity">
    <reaction evidence="13">
        <text>a lipid A disaccharide + ATP = a lipid IVA + ADP + H(+)</text>
        <dbReference type="Rhea" id="RHEA:67840"/>
        <dbReference type="ChEBI" id="CHEBI:15378"/>
        <dbReference type="ChEBI" id="CHEBI:30616"/>
        <dbReference type="ChEBI" id="CHEBI:176343"/>
        <dbReference type="ChEBI" id="CHEBI:176425"/>
        <dbReference type="ChEBI" id="CHEBI:456216"/>
        <dbReference type="EC" id="2.7.1.130"/>
    </reaction>
</comment>
<comment type="similarity">
    <text evidence="13">Belongs to the LpxK family.</text>
</comment>
<evidence type="ECO:0000256" key="4">
    <source>
        <dbReference type="ARBA" id="ARBA00016436"/>
    </source>
</evidence>
<gene>
    <name evidence="13" type="primary">lpxK</name>
    <name evidence="14" type="ORF">GGR95_001964</name>
</gene>
<reference evidence="14 15" key="1">
    <citation type="submission" date="2020-08" db="EMBL/GenBank/DDBJ databases">
        <title>Genomic Encyclopedia of Type Strains, Phase IV (KMG-IV): sequencing the most valuable type-strain genomes for metagenomic binning, comparative biology and taxonomic classification.</title>
        <authorList>
            <person name="Goeker M."/>
        </authorList>
    </citation>
    <scope>NUCLEOTIDE SEQUENCE [LARGE SCALE GENOMIC DNA]</scope>
    <source>
        <strain evidence="14 15">DSM 102234</strain>
    </source>
</reference>
<protein>
    <recommendedName>
        <fullName evidence="4 13">Tetraacyldisaccharide 4'-kinase</fullName>
        <ecNumber evidence="3 13">2.7.1.130</ecNumber>
    </recommendedName>
    <alternativeName>
        <fullName evidence="12 13">Lipid A 4'-kinase</fullName>
    </alternativeName>
</protein>
<dbReference type="NCBIfam" id="TIGR00682">
    <property type="entry name" value="lpxK"/>
    <property type="match status" value="1"/>
</dbReference>
<dbReference type="RefSeq" id="WP_184565245.1">
    <property type="nucleotide sequence ID" value="NZ_JACIEI010000005.1"/>
</dbReference>
<dbReference type="HAMAP" id="MF_00409">
    <property type="entry name" value="LpxK"/>
    <property type="match status" value="1"/>
</dbReference>
<dbReference type="GO" id="GO:0009029">
    <property type="term" value="F:lipid-A 4'-kinase activity"/>
    <property type="evidence" value="ECO:0007669"/>
    <property type="project" value="UniProtKB-UniRule"/>
</dbReference>
<dbReference type="EMBL" id="JACIEI010000005">
    <property type="protein sequence ID" value="MBB3994319.1"/>
    <property type="molecule type" value="Genomic_DNA"/>
</dbReference>
<comment type="function">
    <text evidence="1 13">Transfers the gamma-phosphate of ATP to the 4'-position of a tetraacyldisaccharide 1-phosphate intermediate (termed DS-1-P) to form tetraacyldisaccharide 1,4'-bis-phosphate (lipid IVA).</text>
</comment>
<keyword evidence="15" id="KW-1185">Reference proteome</keyword>
<evidence type="ECO:0000313" key="14">
    <source>
        <dbReference type="EMBL" id="MBB3994319.1"/>
    </source>
</evidence>
<evidence type="ECO:0000256" key="11">
    <source>
        <dbReference type="ARBA" id="ARBA00023098"/>
    </source>
</evidence>
<sequence length="330" mass="35284">MRAPDFWHKPRPDLRARLLQPLGAIYARATARRLAQGNPQKMDVPVICVGNINAGGTGKTPTVIAVVERLRDLYLEPHIISRGYGGTLEGPVRVDPSRHTAAQVGDEPLLLAAFAEVWVARDRAAGAQAAQDAGAKTIVLDDGFQNPALFYDLSIVVVDAAKGFGNGLCLPAGPLREPVKTGLARADLLLSIGDEAAQAAFDLSELPHDLAHVCAALVPLQTGMDWTDTPLLAFAGIGHPEKFFATLRSLGATLVHAEPLEDHQPLTSALLGRLEADARANGAQLVTTEKDAVRLPPAFRTKVITLPVRLQMPEKNGLWDALKKIAETEA</sequence>
<evidence type="ECO:0000256" key="9">
    <source>
        <dbReference type="ARBA" id="ARBA00022777"/>
    </source>
</evidence>
<dbReference type="UniPathway" id="UPA00359">
    <property type="reaction ID" value="UER00482"/>
</dbReference>
<evidence type="ECO:0000313" key="15">
    <source>
        <dbReference type="Proteomes" id="UP000530268"/>
    </source>
</evidence>
<feature type="binding site" evidence="13">
    <location>
        <begin position="53"/>
        <end position="60"/>
    </location>
    <ligand>
        <name>ATP</name>
        <dbReference type="ChEBI" id="CHEBI:30616"/>
    </ligand>
</feature>
<dbReference type="Pfam" id="PF02606">
    <property type="entry name" value="LpxK"/>
    <property type="match status" value="1"/>
</dbReference>
<proteinExistence type="inferred from homology"/>
<keyword evidence="10 13" id="KW-0067">ATP-binding</keyword>
<evidence type="ECO:0000256" key="6">
    <source>
        <dbReference type="ARBA" id="ARBA00022556"/>
    </source>
</evidence>
<dbReference type="GO" id="GO:0009244">
    <property type="term" value="P:lipopolysaccharide core region biosynthetic process"/>
    <property type="evidence" value="ECO:0007669"/>
    <property type="project" value="TreeGrafter"/>
</dbReference>
<evidence type="ECO:0000256" key="7">
    <source>
        <dbReference type="ARBA" id="ARBA00022679"/>
    </source>
</evidence>
<dbReference type="InterPro" id="IPR027417">
    <property type="entry name" value="P-loop_NTPase"/>
</dbReference>
<dbReference type="AlphaFoldDB" id="A0A7W6EAL2"/>
<comment type="pathway">
    <text evidence="2 13">Glycolipid biosynthesis; lipid IV(A) biosynthesis; lipid IV(A) from (3R)-3-hydroxytetradecanoyl-[acyl-carrier-protein] and UDP-N-acetyl-alpha-D-glucosamine: step 6/6.</text>
</comment>
<keyword evidence="5 13" id="KW-0444">Lipid biosynthesis</keyword>
<comment type="caution">
    <text evidence="14">The sequence shown here is derived from an EMBL/GenBank/DDBJ whole genome shotgun (WGS) entry which is preliminary data.</text>
</comment>
<dbReference type="EC" id="2.7.1.130" evidence="3 13"/>
<evidence type="ECO:0000256" key="8">
    <source>
        <dbReference type="ARBA" id="ARBA00022741"/>
    </source>
</evidence>
<dbReference type="GO" id="GO:0005886">
    <property type="term" value="C:plasma membrane"/>
    <property type="evidence" value="ECO:0007669"/>
    <property type="project" value="TreeGrafter"/>
</dbReference>
<dbReference type="Proteomes" id="UP000530268">
    <property type="component" value="Unassembled WGS sequence"/>
</dbReference>
<evidence type="ECO:0000256" key="5">
    <source>
        <dbReference type="ARBA" id="ARBA00022516"/>
    </source>
</evidence>